<dbReference type="Proteomes" id="UP001054902">
    <property type="component" value="Unassembled WGS sequence"/>
</dbReference>
<gene>
    <name evidence="2" type="ORF">CTEN210_13221</name>
</gene>
<dbReference type="EMBL" id="BLLK01000056">
    <property type="protein sequence ID" value="GFH56745.1"/>
    <property type="molecule type" value="Genomic_DNA"/>
</dbReference>
<proteinExistence type="predicted"/>
<dbReference type="Gene3D" id="1.25.40.20">
    <property type="entry name" value="Ankyrin repeat-containing domain"/>
    <property type="match status" value="1"/>
</dbReference>
<evidence type="ECO:0000313" key="3">
    <source>
        <dbReference type="Proteomes" id="UP001054902"/>
    </source>
</evidence>
<comment type="caution">
    <text evidence="2">The sequence shown here is derived from an EMBL/GenBank/DDBJ whole genome shotgun (WGS) entry which is preliminary data.</text>
</comment>
<feature type="region of interest" description="Disordered" evidence="1">
    <location>
        <begin position="186"/>
        <end position="205"/>
    </location>
</feature>
<organism evidence="2 3">
    <name type="scientific">Chaetoceros tenuissimus</name>
    <dbReference type="NCBI Taxonomy" id="426638"/>
    <lineage>
        <taxon>Eukaryota</taxon>
        <taxon>Sar</taxon>
        <taxon>Stramenopiles</taxon>
        <taxon>Ochrophyta</taxon>
        <taxon>Bacillariophyta</taxon>
        <taxon>Coscinodiscophyceae</taxon>
        <taxon>Chaetocerotophycidae</taxon>
        <taxon>Chaetocerotales</taxon>
        <taxon>Chaetocerotaceae</taxon>
        <taxon>Chaetoceros</taxon>
    </lineage>
</organism>
<dbReference type="SUPFAM" id="SSF48403">
    <property type="entry name" value="Ankyrin repeat"/>
    <property type="match status" value="1"/>
</dbReference>
<protein>
    <submittedName>
        <fullName evidence="2">Uncharacterized protein</fullName>
    </submittedName>
</protein>
<dbReference type="AlphaFoldDB" id="A0AAD3D4U2"/>
<feature type="compositionally biased region" description="Basic and acidic residues" evidence="1">
    <location>
        <begin position="139"/>
        <end position="148"/>
    </location>
</feature>
<accession>A0AAD3D4U2</accession>
<evidence type="ECO:0000313" key="2">
    <source>
        <dbReference type="EMBL" id="GFH56745.1"/>
    </source>
</evidence>
<feature type="region of interest" description="Disordered" evidence="1">
    <location>
        <begin position="103"/>
        <end position="148"/>
    </location>
</feature>
<name>A0AAD3D4U2_9STRA</name>
<feature type="compositionally biased region" description="Low complexity" evidence="1">
    <location>
        <begin position="188"/>
        <end position="201"/>
    </location>
</feature>
<reference evidence="2 3" key="1">
    <citation type="journal article" date="2021" name="Sci. Rep.">
        <title>The genome of the diatom Chaetoceros tenuissimus carries an ancient integrated fragment of an extant virus.</title>
        <authorList>
            <person name="Hongo Y."/>
            <person name="Kimura K."/>
            <person name="Takaki Y."/>
            <person name="Yoshida Y."/>
            <person name="Baba S."/>
            <person name="Kobayashi G."/>
            <person name="Nagasaki K."/>
            <person name="Hano T."/>
            <person name="Tomaru Y."/>
        </authorList>
    </citation>
    <scope>NUCLEOTIDE SEQUENCE [LARGE SCALE GENOMIC DNA]</scope>
    <source>
        <strain evidence="2 3">NIES-3715</strain>
    </source>
</reference>
<evidence type="ECO:0000256" key="1">
    <source>
        <dbReference type="SAM" id="MobiDB-lite"/>
    </source>
</evidence>
<sequence>MQTFSNHDSLLNAFEMDDIDPIDIFEDRAKSASILVEMPTKPSHFFSTPDTQEDELAQLRRESATEKKSLDLGITSSSINTSMIETVKSENEMLVSTPRIEDLCSGLGPVSRTSKGGNKKTKAQKNKEPEAEIQSSTHSTDDTSLDQKSDEMVEPVLNFFVPTSTDNGSEAKLERKEIILNSTNSTVSKRNSLSGGSRSSNETMEERSLTAVENLQCFTENGTEAKDGLVPIHKACAHFAADAAFITRMIQADPSCPNIPTKVSRNSKYRKRRSIDLIPSQKEEKIDFLVDDGQYALHIALCNNPSLEVIQVLLQASLGTLSIPDHHGMIPLSLALCHYNKTTRRKDMQAIIELILRSNPKAARVADIKFNLPLHHACMISSEVMKLPAATYSPKKVTRRSSTDSITASSNLISGLLELGVSSSDEFLENVIRKLIQHNPDAIHAVNFNGNTPLDIAQNRSGVVTDKIVNLLQEYAFEDGHIDDGDLLDV</sequence>
<dbReference type="InterPro" id="IPR036770">
    <property type="entry name" value="Ankyrin_rpt-contain_sf"/>
</dbReference>
<keyword evidence="3" id="KW-1185">Reference proteome</keyword>